<dbReference type="EMBL" id="MZ983400">
    <property type="protein sequence ID" value="UHJ17499.1"/>
    <property type="molecule type" value="Genomic_DNA"/>
</dbReference>
<dbReference type="AlphaFoldDB" id="A0A8K1ZSW4"/>
<dbReference type="SUPFAM" id="SSF56762">
    <property type="entry name" value="HydB/Nqo4-like"/>
    <property type="match status" value="1"/>
</dbReference>
<dbReference type="InterPro" id="IPR022885">
    <property type="entry name" value="NDH1_su_D/H"/>
</dbReference>
<dbReference type="GO" id="GO:0009535">
    <property type="term" value="C:chloroplast thylakoid membrane"/>
    <property type="evidence" value="ECO:0007669"/>
    <property type="project" value="TreeGrafter"/>
</dbReference>
<dbReference type="GO" id="GO:0016651">
    <property type="term" value="F:oxidoreductase activity, acting on NAD(P)H"/>
    <property type="evidence" value="ECO:0007669"/>
    <property type="project" value="InterPro"/>
</dbReference>
<dbReference type="Gene3D" id="1.10.645.10">
    <property type="entry name" value="Cytochrome-c3 Hydrogenase, chain B"/>
    <property type="match status" value="1"/>
</dbReference>
<organism evidence="2">
    <name type="scientific">Corydalis mucronifera</name>
    <dbReference type="NCBI Taxonomy" id="2878456"/>
    <lineage>
        <taxon>Eukaryota</taxon>
        <taxon>Viridiplantae</taxon>
        <taxon>Streptophyta</taxon>
        <taxon>Embryophyta</taxon>
        <taxon>Tracheophyta</taxon>
        <taxon>Spermatophyta</taxon>
        <taxon>Magnoliopsida</taxon>
        <taxon>Ranunculales</taxon>
        <taxon>Papaveraceae</taxon>
        <taxon>Fumarioideae</taxon>
        <taxon>Corydalis</taxon>
    </lineage>
</organism>
<evidence type="ECO:0000256" key="1">
    <source>
        <dbReference type="ARBA" id="ARBA00005769"/>
    </source>
</evidence>
<dbReference type="InterPro" id="IPR029014">
    <property type="entry name" value="NiFe-Hase_large"/>
</dbReference>
<dbReference type="PANTHER" id="PTHR11993">
    <property type="entry name" value="NADH-UBIQUINONE OXIDOREDUCTASE 49 KDA SUBUNIT"/>
    <property type="match status" value="1"/>
</dbReference>
<protein>
    <submittedName>
        <fullName evidence="2">NADH-plastoquinone oxidoreductase subunit 7</fullName>
    </submittedName>
</protein>
<gene>
    <name evidence="2" type="primary">ndhH</name>
</gene>
<keyword evidence="2" id="KW-0150">Chloroplast</keyword>
<evidence type="ECO:0000313" key="2">
    <source>
        <dbReference type="EMBL" id="UHJ17499.1"/>
    </source>
</evidence>
<sequence length="58" mass="6918">MFTETITINVPEHLRNIQVPKKRVDYIRVIMLELSRILFHLLWCKPFMADIGGQTPFF</sequence>
<dbReference type="PANTHER" id="PTHR11993:SF10">
    <property type="entry name" value="NADH DEHYDROGENASE [UBIQUINONE] IRON-SULFUR PROTEIN 2, MITOCHONDRIAL"/>
    <property type="match status" value="1"/>
</dbReference>
<accession>A0A8K1ZSW4</accession>
<geneLocation type="chloroplast" evidence="2"/>
<keyword evidence="2" id="KW-0934">Plastid</keyword>
<comment type="similarity">
    <text evidence="1">Belongs to the complex I 49 kDa subunit family.</text>
</comment>
<reference evidence="2" key="1">
    <citation type="submission" date="2021-09" db="EMBL/GenBank/DDBJ databases">
        <authorList>
            <person name="Wang X."/>
            <person name="He J."/>
            <person name="Su X."/>
            <person name="Xu B."/>
            <person name="Ren Y."/>
            <person name="Hu S."/>
            <person name="Zhao Y."/>
            <person name="Lan T."/>
            <person name="Sun S."/>
            <person name="Li P."/>
            <person name="Jiang L."/>
            <person name="Zhao C."/>
        </authorList>
    </citation>
    <scope>NUCLEOTIDE SEQUENCE</scope>
</reference>
<name>A0A8K1ZSW4_9MAGN</name>
<proteinExistence type="inferred from homology"/>